<protein>
    <submittedName>
        <fullName evidence="1">Uncharacterized protein</fullName>
    </submittedName>
</protein>
<reference evidence="1 2" key="1">
    <citation type="journal article" date="2018" name="Mol. Biol. Evol.">
        <title>Broad Genomic Sampling Reveals a Smut Pathogenic Ancestry of the Fungal Clade Ustilaginomycotina.</title>
        <authorList>
            <person name="Kijpornyongpan T."/>
            <person name="Mondo S.J."/>
            <person name="Barry K."/>
            <person name="Sandor L."/>
            <person name="Lee J."/>
            <person name="Lipzen A."/>
            <person name="Pangilinan J."/>
            <person name="LaButti K."/>
            <person name="Hainaut M."/>
            <person name="Henrissat B."/>
            <person name="Grigoriev I.V."/>
            <person name="Spatafora J.W."/>
            <person name="Aime M.C."/>
        </authorList>
    </citation>
    <scope>NUCLEOTIDE SEQUENCE [LARGE SCALE GENOMIC DNA]</scope>
    <source>
        <strain evidence="1 2">SA 807</strain>
    </source>
</reference>
<evidence type="ECO:0000313" key="1">
    <source>
        <dbReference type="EMBL" id="PWN50853.1"/>
    </source>
</evidence>
<name>A0ACD0NYD5_9BASI</name>
<accession>A0ACD0NYD5</accession>
<proteinExistence type="predicted"/>
<sequence>MGDFQERNFNTGFQGLVTTTAIFCAVGGTCLVGYETLRQLRRLPTVRFTKFWRGKRSERDGQGGVDADDAERDRIAGGIIGTRKKLTCEDWEMGHLYQARMFHAKTPSPPLSRWPLGWVWQAINFTDMFYAEHTGMDTVVYVRFLRACLYWTLLHTLTTAPILLTIHIKFSRGVDPTDISRASLSYLVTIPQAGCPITEENCPREPNEQGRKLLWIHLTLLWYVSITWVLALWWIGSGSLRIRRFMIDKTREKLEEAKRKASELGLDDSVLGGPTDGALRATQGLPADNSDGWRQRTLMVMNLPSTMRDEASIRRYFEEFLRPDDASILTDSQPPSRIHSRDTSGANNDPQSSTDDSRWNETTQGEDAGEDDAERGTGGFSRPIHHHNQARPLGPEPDINPDRHLKSPVQTVVLVRKMNELSSMLGRRQEVLNLLEAAHVKLAQNVMHSVGRRTQKLRRAEKKENESRTEGRGRKRARRWMTTMWPLSLWGRRRRPHKNGGKASSSYPAAAAGEEDESESDRDVEKNAPKLTSEAKARLDELAKRLARFAPGNHGLHSRDVKIAAEGEDDKNVMHETVWEALATVPRELLDPFQPATRLSALFRGQTVPTIDYLLTKLNLLTALVTEMRSRPPTSYEPTSTAFVTFRDPRQARMVWRELKSQIVVKVRLAPEVKDLDWERLMRTSFTGDLVRGFGVNVAFWGFTIFWVLIIQLITNTLFSIQALQLLPGVAAFFKNNPHFEGFVSVTLPTVIVSLITMSIPELIFQISKRAQGFVTFSALYDQCLCRYWKFVICNVVIFFCVGVTTIKTILQQVDQSGKILDSVAFSFPTAAPFFVSYLILQLGLQSGFEHFGFMIALLQHLGARKAFTPRSRALKTLPRNFNRYYWLPLHILIMAIVMIFALLNPLVIPFALVYTSVALVVFKKNFAYHYYRRFNEKEGVIYFTRILRFSLDSLLTMQIVLLIFFSVTDQGSVYIGMTAVLIPLTVLLKILATRLWKSQCRAVEDEEAEAVCGIDTRPSSSHRAQDRGDYGQEAHDEALDSRAPLDARASGRYPAVVPPPSTGSRFYRAWQMVHDSFNANGKDKPSYLAATQAKGQRVANPVELGAKTLAKTPEMIVKKTTGAGRHRLSAAKAHLGISHFMGGGGGGGKDKTSSSEARSQGNKAEHTPREREEQEQRERGERERAENESLSRALDMGEHAKVGRAVSRRRKGDYGRSRTGLSRALSTRSEEAPFLSGYDAISNHAPVPSEGGDLSFADGDETLYNESVMTVKRRSLKSTPRKKRSQRSGGGYSDAIVRRKKNQEVIETDSHPRLNVGEATEFGDLQSSEDDGGGKGSSHQRLTIDTITSQTTSSTLTVNANGRTEVVGGPLESVLYQTPAKGANHRDPGIGEQGWKEGRADDEGEDDDGDDDDEDDDGDDDDDDDEEDEGSTVGPLVRPHAPVRWDDTPNNSARYNNPFYNRELDPFLWLPRDPLAPLDLCDTIEWHGPALVSSQGGPGRVGEWEEEDDDGDDDDDYENDEDEEGYSKAYHGDYGIRFGEEAGDELMRHQVLEGDEEIIISDSLARHLEEVEDVQDAPDPAASLPRGLMEDYKKAIRRSSRSENDGEGSSTIGSRRGGPRPGMIRRDSSMRSAVSSFVSVKSPTLSARMAADERFINDASGPVAFQYSSSPETIRTISLGGRRRPTTADSDLPPSSPLEDLPLGGSMTTSTAARTKPSERSPAPPVRRSSVAPSTASTKLKEQGQGGGGGGGVSEQGQLLHAPKERSSSMVPTQSSSAGVSFAPIERRPTQHEDRVSSGGGGGGAGGSGSGGKRMMASGSLGFQSSPATHSRRQTNLSSGASVASTNAANRAVTLREALKAEALEEERRITLREKFLERKNDPKKKVMTKTTKKKRGGSEQGRTEEEEQEEQVDDVGGSTEVGHGRLASLGMGFRTRKNRNVSSSGTIVDRGEQGGMTRSNTVHQHPIGRNDSIMARYEARQRRRTGRSETREASRNRKSLSLLQNLIPSRSGGDPNAPPPPTDQGGAAPSGDSQEMQMNPLGRGRSSSSSSSTSSPSPNPARG</sequence>
<organism evidence="1 2">
    <name type="scientific">Violaceomyces palustris</name>
    <dbReference type="NCBI Taxonomy" id="1673888"/>
    <lineage>
        <taxon>Eukaryota</taxon>
        <taxon>Fungi</taxon>
        <taxon>Dikarya</taxon>
        <taxon>Basidiomycota</taxon>
        <taxon>Ustilaginomycotina</taxon>
        <taxon>Ustilaginomycetes</taxon>
        <taxon>Violaceomycetales</taxon>
        <taxon>Violaceomycetaceae</taxon>
        <taxon>Violaceomyces</taxon>
    </lineage>
</organism>
<dbReference type="Proteomes" id="UP000245626">
    <property type="component" value="Unassembled WGS sequence"/>
</dbReference>
<keyword evidence="2" id="KW-1185">Reference proteome</keyword>
<gene>
    <name evidence="1" type="ORF">IE53DRAFT_368546</name>
</gene>
<evidence type="ECO:0000313" key="2">
    <source>
        <dbReference type="Proteomes" id="UP000245626"/>
    </source>
</evidence>
<dbReference type="EMBL" id="KZ819891">
    <property type="protein sequence ID" value="PWN50853.1"/>
    <property type="molecule type" value="Genomic_DNA"/>
</dbReference>